<gene>
    <name evidence="11 12" type="primary">kdpC</name>
    <name evidence="12" type="ORF">ABC974_22040</name>
</gene>
<comment type="subcellular location">
    <subcellularLocation>
        <location evidence="11">Cell membrane</location>
        <topology evidence="11">Single-pass membrane protein</topology>
    </subcellularLocation>
</comment>
<comment type="function">
    <text evidence="11">Part of the high-affinity ATP-driven potassium transport (or Kdp) system, which catalyzes the hydrolysis of ATP coupled with the electrogenic transport of potassium into the cytoplasm. This subunit acts as a catalytic chaperone that increases the ATP-binding affinity of the ATP-hydrolyzing subunit KdpB by the formation of a transient KdpB/KdpC/ATP ternary complex.</text>
</comment>
<evidence type="ECO:0000256" key="10">
    <source>
        <dbReference type="ARBA" id="ARBA00023136"/>
    </source>
</evidence>
<evidence type="ECO:0000313" key="12">
    <source>
        <dbReference type="EMBL" id="MEN2792329.1"/>
    </source>
</evidence>
<keyword evidence="1 11" id="KW-0813">Transport</keyword>
<dbReference type="NCBIfam" id="TIGR00681">
    <property type="entry name" value="kdpC"/>
    <property type="match status" value="1"/>
</dbReference>
<evidence type="ECO:0000313" key="13">
    <source>
        <dbReference type="Proteomes" id="UP001419910"/>
    </source>
</evidence>
<evidence type="ECO:0000256" key="9">
    <source>
        <dbReference type="ARBA" id="ARBA00023065"/>
    </source>
</evidence>
<dbReference type="PIRSF" id="PIRSF001296">
    <property type="entry name" value="K_ATPase_KdpC"/>
    <property type="match status" value="1"/>
</dbReference>
<keyword evidence="9 11" id="KW-0406">Ion transport</keyword>
<evidence type="ECO:0000256" key="4">
    <source>
        <dbReference type="ARBA" id="ARBA00022692"/>
    </source>
</evidence>
<dbReference type="Proteomes" id="UP001419910">
    <property type="component" value="Unassembled WGS sequence"/>
</dbReference>
<keyword evidence="10 11" id="KW-0472">Membrane</keyword>
<sequence length="196" mass="19938">MGNDFTSSLRPAIVMTALFALLLGLAYPLALTGIGQAVFPGAANGSLVRDGDTVVGSTVIGQAFTSDRYFHSRPSAAGKGYDGLASSGSNLGPASQALSDRVKADIATATASAPGKAVPADLVTASASGLDPDISPEAALFQVARVARARGLAEAQVRAMVEKSVDRPFLPFLGDAHVNLFLLNRQLDGLGAKPAS</sequence>
<evidence type="ECO:0000256" key="1">
    <source>
        <dbReference type="ARBA" id="ARBA00022448"/>
    </source>
</evidence>
<dbReference type="InterPro" id="IPR003820">
    <property type="entry name" value="KdpC"/>
</dbReference>
<comment type="subunit">
    <text evidence="11">The system is composed of three essential subunits: KdpA, KdpB and KdpC.</text>
</comment>
<evidence type="ECO:0000256" key="11">
    <source>
        <dbReference type="HAMAP-Rule" id="MF_00276"/>
    </source>
</evidence>
<keyword evidence="5 11" id="KW-0547">Nucleotide-binding</keyword>
<dbReference type="PANTHER" id="PTHR30042:SF2">
    <property type="entry name" value="POTASSIUM-TRANSPORTING ATPASE KDPC SUBUNIT"/>
    <property type="match status" value="1"/>
</dbReference>
<comment type="caution">
    <text evidence="12">The sequence shown here is derived from an EMBL/GenBank/DDBJ whole genome shotgun (WGS) entry which is preliminary data.</text>
</comment>
<comment type="similarity">
    <text evidence="11">Belongs to the KdpC family.</text>
</comment>
<evidence type="ECO:0000256" key="8">
    <source>
        <dbReference type="ARBA" id="ARBA00022989"/>
    </source>
</evidence>
<evidence type="ECO:0000256" key="3">
    <source>
        <dbReference type="ARBA" id="ARBA00022538"/>
    </source>
</evidence>
<dbReference type="RefSeq" id="WP_343892965.1">
    <property type="nucleotide sequence ID" value="NZ_BAAAEH010000067.1"/>
</dbReference>
<keyword evidence="8 11" id="KW-1133">Transmembrane helix</keyword>
<dbReference type="Pfam" id="PF02669">
    <property type="entry name" value="KdpC"/>
    <property type="match status" value="1"/>
</dbReference>
<evidence type="ECO:0000256" key="5">
    <source>
        <dbReference type="ARBA" id="ARBA00022741"/>
    </source>
</evidence>
<organism evidence="12 13">
    <name type="scientific">Sphingomonas oligophenolica</name>
    <dbReference type="NCBI Taxonomy" id="301154"/>
    <lineage>
        <taxon>Bacteria</taxon>
        <taxon>Pseudomonadati</taxon>
        <taxon>Pseudomonadota</taxon>
        <taxon>Alphaproteobacteria</taxon>
        <taxon>Sphingomonadales</taxon>
        <taxon>Sphingomonadaceae</taxon>
        <taxon>Sphingomonas</taxon>
    </lineage>
</organism>
<accession>A0ABU9Y963</accession>
<evidence type="ECO:0000256" key="7">
    <source>
        <dbReference type="ARBA" id="ARBA00022958"/>
    </source>
</evidence>
<keyword evidence="3 11" id="KW-0633">Potassium transport</keyword>
<dbReference type="NCBIfam" id="NF001454">
    <property type="entry name" value="PRK00315.1"/>
    <property type="match status" value="1"/>
</dbReference>
<keyword evidence="4 11" id="KW-0812">Transmembrane</keyword>
<name>A0ABU9Y963_9SPHN</name>
<proteinExistence type="inferred from homology"/>
<keyword evidence="13" id="KW-1185">Reference proteome</keyword>
<evidence type="ECO:0000256" key="2">
    <source>
        <dbReference type="ARBA" id="ARBA00022475"/>
    </source>
</evidence>
<dbReference type="HAMAP" id="MF_00276">
    <property type="entry name" value="KdpC"/>
    <property type="match status" value="1"/>
</dbReference>
<keyword evidence="7 11" id="KW-0630">Potassium</keyword>
<keyword evidence="6 11" id="KW-0067">ATP-binding</keyword>
<evidence type="ECO:0000256" key="6">
    <source>
        <dbReference type="ARBA" id="ARBA00022840"/>
    </source>
</evidence>
<dbReference type="PANTHER" id="PTHR30042">
    <property type="entry name" value="POTASSIUM-TRANSPORTING ATPASE C CHAIN"/>
    <property type="match status" value="1"/>
</dbReference>
<keyword evidence="2 11" id="KW-1003">Cell membrane</keyword>
<protein>
    <recommendedName>
        <fullName evidence="11">Potassium-transporting ATPase KdpC subunit</fullName>
    </recommendedName>
    <alternativeName>
        <fullName evidence="11">ATP phosphohydrolase [potassium-transporting] C chain</fullName>
    </alternativeName>
    <alternativeName>
        <fullName evidence="11">Potassium-binding and translocating subunit C</fullName>
    </alternativeName>
    <alternativeName>
        <fullName evidence="11">Potassium-translocating ATPase C chain</fullName>
    </alternativeName>
</protein>
<dbReference type="EMBL" id="JBDIME010000026">
    <property type="protein sequence ID" value="MEN2792329.1"/>
    <property type="molecule type" value="Genomic_DNA"/>
</dbReference>
<reference evidence="12 13" key="1">
    <citation type="submission" date="2024-05" db="EMBL/GenBank/DDBJ databases">
        <authorList>
            <person name="Liu Q."/>
            <person name="Xin Y.-H."/>
        </authorList>
    </citation>
    <scope>NUCLEOTIDE SEQUENCE [LARGE SCALE GENOMIC DNA]</scope>
    <source>
        <strain evidence="12 13">CGMCC 1.10181</strain>
    </source>
</reference>